<protein>
    <submittedName>
        <fullName evidence="3">Histidine kinase</fullName>
    </submittedName>
</protein>
<dbReference type="InterPro" id="IPR050640">
    <property type="entry name" value="Bact_2-comp_sensor_kinase"/>
</dbReference>
<dbReference type="RefSeq" id="WP_194121625.1">
    <property type="nucleotide sequence ID" value="NZ_JACYGY010000001.1"/>
</dbReference>
<feature type="transmembrane region" description="Helical" evidence="1">
    <location>
        <begin position="12"/>
        <end position="30"/>
    </location>
</feature>
<feature type="transmembrane region" description="Helical" evidence="1">
    <location>
        <begin position="42"/>
        <end position="63"/>
    </location>
</feature>
<keyword evidence="1" id="KW-1133">Transmembrane helix</keyword>
<keyword evidence="3" id="KW-0418">Kinase</keyword>
<organism evidence="3 4">
    <name type="scientific">Dyadobacter subterraneus</name>
    <dbReference type="NCBI Taxonomy" id="2773304"/>
    <lineage>
        <taxon>Bacteria</taxon>
        <taxon>Pseudomonadati</taxon>
        <taxon>Bacteroidota</taxon>
        <taxon>Cytophagia</taxon>
        <taxon>Cytophagales</taxon>
        <taxon>Spirosomataceae</taxon>
        <taxon>Dyadobacter</taxon>
    </lineage>
</organism>
<dbReference type="InterPro" id="IPR036890">
    <property type="entry name" value="HATPase_C_sf"/>
</dbReference>
<dbReference type="Pfam" id="PF06580">
    <property type="entry name" value="His_kinase"/>
    <property type="match status" value="1"/>
</dbReference>
<gene>
    <name evidence="3" type="ORF">IEE83_16540</name>
</gene>
<dbReference type="InterPro" id="IPR010559">
    <property type="entry name" value="Sig_transdc_His_kin_internal"/>
</dbReference>
<evidence type="ECO:0000256" key="1">
    <source>
        <dbReference type="SAM" id="Phobius"/>
    </source>
</evidence>
<dbReference type="Gene3D" id="3.30.565.10">
    <property type="entry name" value="Histidine kinase-like ATPase, C-terminal domain"/>
    <property type="match status" value="1"/>
</dbReference>
<dbReference type="GO" id="GO:0016301">
    <property type="term" value="F:kinase activity"/>
    <property type="evidence" value="ECO:0007669"/>
    <property type="project" value="UniProtKB-KW"/>
</dbReference>
<keyword evidence="1" id="KW-0472">Membrane</keyword>
<reference evidence="4" key="1">
    <citation type="submission" date="2023-07" db="EMBL/GenBank/DDBJ databases">
        <title>Dyadobacter sp. nov 'subterranea' isolated from contaminted grondwater.</title>
        <authorList>
            <person name="Szabo I."/>
            <person name="Al-Omari J."/>
            <person name="Szerdahelyi S.G."/>
            <person name="Rado J."/>
        </authorList>
    </citation>
    <scope>NUCLEOTIDE SEQUENCE [LARGE SCALE GENOMIC DNA]</scope>
    <source>
        <strain evidence="4">UP-52</strain>
    </source>
</reference>
<evidence type="ECO:0000313" key="3">
    <source>
        <dbReference type="EMBL" id="MBE9463497.1"/>
    </source>
</evidence>
<feature type="transmembrane region" description="Helical" evidence="1">
    <location>
        <begin position="75"/>
        <end position="95"/>
    </location>
</feature>
<accession>A0ABR9WDD9</accession>
<proteinExistence type="predicted"/>
<comment type="caution">
    <text evidence="3">The sequence shown here is derived from an EMBL/GenBank/DDBJ whole genome shotgun (WGS) entry which is preliminary data.</text>
</comment>
<dbReference type="SUPFAM" id="SSF55874">
    <property type="entry name" value="ATPase domain of HSP90 chaperone/DNA topoisomerase II/histidine kinase"/>
    <property type="match status" value="1"/>
</dbReference>
<sequence>MYSGKSKNGLTIFVHVMVWILLGFILLFFPPLTWDIKVPNSFWIKQTLNILILACVFYFNALYMAPKFLFLEKRTVFITWFIAIWIFVLLIARIIEINLHVMEEMAALSHDKKLKSTFFPDLYLSIVTLLVLVISTAIAGAQRWQANEKKHEMIEKRQIASELALLKAQINPHFFFNTLNNIYSLTYSDIPLSREAILKLSRMMRYVLYNTLQDKAMLSQEISFINDYIELMKLRLHAQTTLDFNPPVSDHDYSLAPMLLLPFIENAFKHGTSSLEKTRISIDLGVDKGSLSLRVFNHIQNENVSEDLSSGGIGLVNTKRRLDLLYPDRYKLDIEENIEKGTYQVDLQIDLWLINA</sequence>
<keyword evidence="4" id="KW-1185">Reference proteome</keyword>
<dbReference type="PANTHER" id="PTHR34220">
    <property type="entry name" value="SENSOR HISTIDINE KINASE YPDA"/>
    <property type="match status" value="1"/>
</dbReference>
<feature type="domain" description="Signal transduction histidine kinase internal region" evidence="2">
    <location>
        <begin position="162"/>
        <end position="237"/>
    </location>
</feature>
<feature type="transmembrane region" description="Helical" evidence="1">
    <location>
        <begin position="122"/>
        <end position="141"/>
    </location>
</feature>
<keyword evidence="3" id="KW-0808">Transferase</keyword>
<keyword evidence="1" id="KW-0812">Transmembrane</keyword>
<dbReference type="EMBL" id="JACYGY010000001">
    <property type="protein sequence ID" value="MBE9463497.1"/>
    <property type="molecule type" value="Genomic_DNA"/>
</dbReference>
<evidence type="ECO:0000313" key="4">
    <source>
        <dbReference type="Proteomes" id="UP000634134"/>
    </source>
</evidence>
<name>A0ABR9WDD9_9BACT</name>
<dbReference type="PANTHER" id="PTHR34220:SF7">
    <property type="entry name" value="SENSOR HISTIDINE KINASE YPDA"/>
    <property type="match status" value="1"/>
</dbReference>
<dbReference type="Proteomes" id="UP000634134">
    <property type="component" value="Unassembled WGS sequence"/>
</dbReference>
<evidence type="ECO:0000259" key="2">
    <source>
        <dbReference type="Pfam" id="PF06580"/>
    </source>
</evidence>